<feature type="region of interest" description="Disordered" evidence="2">
    <location>
        <begin position="406"/>
        <end position="478"/>
    </location>
</feature>
<dbReference type="SUPFAM" id="SSF55874">
    <property type="entry name" value="ATPase domain of HSP90 chaperone/DNA topoisomerase II/histidine kinase"/>
    <property type="match status" value="1"/>
</dbReference>
<dbReference type="InterPro" id="IPR042120">
    <property type="entry name" value="MutL_C_dimsub"/>
</dbReference>
<dbReference type="PANTHER" id="PTHR10073">
    <property type="entry name" value="DNA MISMATCH REPAIR PROTEIN MLH, PMS, MUTL"/>
    <property type="match status" value="1"/>
</dbReference>
<dbReference type="InterPro" id="IPR042121">
    <property type="entry name" value="MutL_C_regsub"/>
</dbReference>
<feature type="compositionally biased region" description="Polar residues" evidence="2">
    <location>
        <begin position="411"/>
        <end position="434"/>
    </location>
</feature>
<dbReference type="VEuPathDB" id="FungiDB:Z518_10256"/>
<keyword evidence="5" id="KW-1185">Reference proteome</keyword>
<sequence length="904" mass="100992">MAATSVPIILLPADVRSKVSSSYEIASPQHVIEGLFQNALDAEATSINIEVDFTKGSILVCDDGIGIREGEFAENGHLAQLHCTSKFNSSHPVYGRYGRFLSNLSFLSVLSISSQHESESHASRSILHRGEVISRQLRVRKEDVGLGQKGTSVVVQNLFGDIPVRAKFLSIRYSSPSQVEKDFDQVKRTLVAYVLARSTATDVRFSLKSGRRQYVHCHPPGPANGQVCVESVVATLFQAKFISALDTATWRLASVYTGEYSIHAAFSLQPSPCRAIQFISIGHIPLLRERGKNYLFETVNHVFEYSNFGCLVETPGSTRSMTNTKEDRGLSREFVRSGKGVDRWPMFYIRIDPKSVQPPGIVEQDTPSAELHHMIDHLKTALESLVSHFLDSYGFQRVPKHIRGKKGRVENLSTDQFSSWEPSRQPASERSQIVSEARFFNSGNRFQSGRHHHDKDTTNETRLNPPNDELQPEGQAETAGRTHLLASSLGVDEDETEGVDRSHPCERAAQNEDQDRQCNENADTNALLWTNPLKDQEILVRPRTGAIISNDERNLSLTPRREKVRQSDLQPLKISSLRDFEGSIAQHPVNLREYDNLLPRQPESPIPSLISTETVMATVQRWRIGDSSISSGQKQNVSKKSLACATVLGQVDQKFILATVPSPIDCTKEYEQSHLLILIDQHAADERIKFERLCQEFCKSHSVQLSKPLVFEVDQVEAKLFEERKAYFRRWCFTYTINRKCRDSPSTCSQDQNPSVSVTTLPTLLAERCRVEPKLLVDLMRSEAWSDHANRPGVSPRPSDQDSARQNGSWMTSMAHCPAGALEILKSRSCRTSIMFNDNLDADQCGQLVQRLSQCTFPFQCAHGRPTLTVLVGIGSVDDLGTVPGLHSAEPGFDVAWKSWPGSA</sequence>
<dbReference type="Pfam" id="PF13589">
    <property type="entry name" value="HATPase_c_3"/>
    <property type="match status" value="1"/>
</dbReference>
<dbReference type="Gene3D" id="3.30.565.10">
    <property type="entry name" value="Histidine kinase-like ATPase, C-terminal domain"/>
    <property type="match status" value="1"/>
</dbReference>
<dbReference type="InterPro" id="IPR038973">
    <property type="entry name" value="MutL/Mlh/Pms-like"/>
</dbReference>
<feature type="region of interest" description="Disordered" evidence="2">
    <location>
        <begin position="787"/>
        <end position="809"/>
    </location>
</feature>
<proteinExistence type="inferred from homology"/>
<dbReference type="GO" id="GO:0016887">
    <property type="term" value="F:ATP hydrolysis activity"/>
    <property type="evidence" value="ECO:0007669"/>
    <property type="project" value="InterPro"/>
</dbReference>
<name>A0A0D2I2X3_9EURO</name>
<evidence type="ECO:0000256" key="2">
    <source>
        <dbReference type="SAM" id="MobiDB-lite"/>
    </source>
</evidence>
<dbReference type="Pfam" id="PF08676">
    <property type="entry name" value="MutL_C"/>
    <property type="match status" value="1"/>
</dbReference>
<dbReference type="GO" id="GO:0005524">
    <property type="term" value="F:ATP binding"/>
    <property type="evidence" value="ECO:0007669"/>
    <property type="project" value="InterPro"/>
</dbReference>
<dbReference type="STRING" id="1442369.A0A0D2I2X3"/>
<organism evidence="4 5">
    <name type="scientific">Rhinocladiella mackenziei CBS 650.93</name>
    <dbReference type="NCBI Taxonomy" id="1442369"/>
    <lineage>
        <taxon>Eukaryota</taxon>
        <taxon>Fungi</taxon>
        <taxon>Dikarya</taxon>
        <taxon>Ascomycota</taxon>
        <taxon>Pezizomycotina</taxon>
        <taxon>Eurotiomycetes</taxon>
        <taxon>Chaetothyriomycetidae</taxon>
        <taxon>Chaetothyriales</taxon>
        <taxon>Herpotrichiellaceae</taxon>
        <taxon>Rhinocladiella</taxon>
    </lineage>
</organism>
<dbReference type="Gene3D" id="3.30.1540.20">
    <property type="entry name" value="MutL, C-terminal domain, dimerisation subdomain"/>
    <property type="match status" value="1"/>
</dbReference>
<dbReference type="Gene3D" id="3.30.1370.100">
    <property type="entry name" value="MutL, C-terminal domain, regulatory subdomain"/>
    <property type="match status" value="1"/>
</dbReference>
<dbReference type="InterPro" id="IPR014790">
    <property type="entry name" value="MutL_C"/>
</dbReference>
<feature type="domain" description="MutL C-terminal dimerisation" evidence="3">
    <location>
        <begin position="647"/>
        <end position="840"/>
    </location>
</feature>
<dbReference type="GeneID" id="25298327"/>
<dbReference type="AlphaFoldDB" id="A0A0D2I2X3"/>
<evidence type="ECO:0000313" key="5">
    <source>
        <dbReference type="Proteomes" id="UP000053617"/>
    </source>
</evidence>
<comment type="similarity">
    <text evidence="1">Belongs to the DNA mismatch repair MutL/HexB family.</text>
</comment>
<gene>
    <name evidence="4" type="ORF">Z518_10256</name>
</gene>
<dbReference type="SMART" id="SM00853">
    <property type="entry name" value="MutL_C"/>
    <property type="match status" value="1"/>
</dbReference>
<dbReference type="InterPro" id="IPR037198">
    <property type="entry name" value="MutL_C_sf"/>
</dbReference>
<protein>
    <recommendedName>
        <fullName evidence="3">MutL C-terminal dimerisation domain-containing protein</fullName>
    </recommendedName>
</protein>
<dbReference type="GO" id="GO:0006298">
    <property type="term" value="P:mismatch repair"/>
    <property type="evidence" value="ECO:0007669"/>
    <property type="project" value="InterPro"/>
</dbReference>
<dbReference type="SUPFAM" id="SSF118116">
    <property type="entry name" value="DNA mismatch repair protein MutL"/>
    <property type="match status" value="2"/>
</dbReference>
<reference evidence="4 5" key="1">
    <citation type="submission" date="2015-01" db="EMBL/GenBank/DDBJ databases">
        <title>The Genome Sequence of Rhinocladiella mackenzie CBS 650.93.</title>
        <authorList>
            <consortium name="The Broad Institute Genomics Platform"/>
            <person name="Cuomo C."/>
            <person name="de Hoog S."/>
            <person name="Gorbushina A."/>
            <person name="Stielow B."/>
            <person name="Teixiera M."/>
            <person name="Abouelleil A."/>
            <person name="Chapman S.B."/>
            <person name="Priest M."/>
            <person name="Young S.K."/>
            <person name="Wortman J."/>
            <person name="Nusbaum C."/>
            <person name="Birren B."/>
        </authorList>
    </citation>
    <scope>NUCLEOTIDE SEQUENCE [LARGE SCALE GENOMIC DNA]</scope>
    <source>
        <strain evidence="4 5">CBS 650.93</strain>
    </source>
</reference>
<dbReference type="HOGENOM" id="CLU_005415_0_0_1"/>
<evidence type="ECO:0000313" key="4">
    <source>
        <dbReference type="EMBL" id="KIX00119.1"/>
    </source>
</evidence>
<dbReference type="InterPro" id="IPR036890">
    <property type="entry name" value="HATPase_C_sf"/>
</dbReference>
<dbReference type="RefSeq" id="XP_013267255.1">
    <property type="nucleotide sequence ID" value="XM_013411801.1"/>
</dbReference>
<dbReference type="PANTHER" id="PTHR10073:SF47">
    <property type="entry name" value="DNA MISMATCH REPAIR PROTEIN MLH3"/>
    <property type="match status" value="1"/>
</dbReference>
<dbReference type="GO" id="GO:0032300">
    <property type="term" value="C:mismatch repair complex"/>
    <property type="evidence" value="ECO:0007669"/>
    <property type="project" value="InterPro"/>
</dbReference>
<accession>A0A0D2I2X3</accession>
<dbReference type="EMBL" id="KN847483">
    <property type="protein sequence ID" value="KIX00119.1"/>
    <property type="molecule type" value="Genomic_DNA"/>
</dbReference>
<evidence type="ECO:0000256" key="1">
    <source>
        <dbReference type="ARBA" id="ARBA00006082"/>
    </source>
</evidence>
<evidence type="ECO:0000259" key="3">
    <source>
        <dbReference type="SMART" id="SM00853"/>
    </source>
</evidence>
<dbReference type="Proteomes" id="UP000053617">
    <property type="component" value="Unassembled WGS sequence"/>
</dbReference>
<dbReference type="GO" id="GO:0140664">
    <property type="term" value="F:ATP-dependent DNA damage sensor activity"/>
    <property type="evidence" value="ECO:0007669"/>
    <property type="project" value="InterPro"/>
</dbReference>
<dbReference type="OrthoDB" id="429932at2759"/>